<reference evidence="1" key="1">
    <citation type="submission" date="2020-04" db="EMBL/GenBank/DDBJ databases">
        <authorList>
            <person name="Chiriac C."/>
            <person name="Salcher M."/>
            <person name="Ghai R."/>
            <person name="Kavagutti S V."/>
        </authorList>
    </citation>
    <scope>NUCLEOTIDE SEQUENCE</scope>
</reference>
<name>A0A6J5KLX1_9CAUD</name>
<dbReference type="EMBL" id="LR796169">
    <property type="protein sequence ID" value="CAB4123284.1"/>
    <property type="molecule type" value="Genomic_DNA"/>
</dbReference>
<gene>
    <name evidence="1" type="ORF">UFOVP42_15</name>
</gene>
<organism evidence="1">
    <name type="scientific">uncultured Caudovirales phage</name>
    <dbReference type="NCBI Taxonomy" id="2100421"/>
    <lineage>
        <taxon>Viruses</taxon>
        <taxon>Duplodnaviria</taxon>
        <taxon>Heunggongvirae</taxon>
        <taxon>Uroviricota</taxon>
        <taxon>Caudoviricetes</taxon>
        <taxon>Peduoviridae</taxon>
        <taxon>Maltschvirus</taxon>
        <taxon>Maltschvirus maltsch</taxon>
    </lineage>
</organism>
<evidence type="ECO:0000313" key="1">
    <source>
        <dbReference type="EMBL" id="CAB4123284.1"/>
    </source>
</evidence>
<sequence length="60" mass="6783">MLNKSTFRVVLGCNELDTYYVQKRKTGTWVVAQKGEIFDFAPTRDKAIDLAVSLFKKVAA</sequence>
<accession>A0A6J5KLX1</accession>
<protein>
    <submittedName>
        <fullName evidence="1">Uncharacterized protein</fullName>
    </submittedName>
</protein>
<proteinExistence type="predicted"/>